<evidence type="ECO:0000256" key="5">
    <source>
        <dbReference type="ARBA" id="ARBA00023242"/>
    </source>
</evidence>
<evidence type="ECO:0000256" key="4">
    <source>
        <dbReference type="ARBA" id="ARBA00022942"/>
    </source>
</evidence>
<evidence type="ECO:0000313" key="8">
    <source>
        <dbReference type="EMBL" id="OAA44685.1"/>
    </source>
</evidence>
<evidence type="ECO:0000256" key="1">
    <source>
        <dbReference type="ARBA" id="ARBA00004123"/>
    </source>
</evidence>
<dbReference type="Gene3D" id="2.30.29.70">
    <property type="entry name" value="Proteasomal ubiquitin receptor Rpn13/ADRM1"/>
    <property type="match status" value="1"/>
</dbReference>
<organism evidence="8 9">
    <name type="scientific">Beauveria brongniartii RCEF 3172</name>
    <dbReference type="NCBI Taxonomy" id="1081107"/>
    <lineage>
        <taxon>Eukaryota</taxon>
        <taxon>Fungi</taxon>
        <taxon>Dikarya</taxon>
        <taxon>Ascomycota</taxon>
        <taxon>Pezizomycotina</taxon>
        <taxon>Sordariomycetes</taxon>
        <taxon>Hypocreomycetidae</taxon>
        <taxon>Hypocreales</taxon>
        <taxon>Cordycipitaceae</taxon>
        <taxon>Beauveria</taxon>
        <taxon>Beauveria brongniartii</taxon>
    </lineage>
</organism>
<keyword evidence="3" id="KW-0963">Cytoplasm</keyword>
<feature type="compositionally biased region" description="Acidic residues" evidence="6">
    <location>
        <begin position="151"/>
        <end position="166"/>
    </location>
</feature>
<feature type="region of interest" description="Disordered" evidence="6">
    <location>
        <begin position="144"/>
        <end position="212"/>
    </location>
</feature>
<dbReference type="GO" id="GO:0005634">
    <property type="term" value="C:nucleus"/>
    <property type="evidence" value="ECO:0007669"/>
    <property type="project" value="UniProtKB-SubCell"/>
</dbReference>
<dbReference type="InterPro" id="IPR038633">
    <property type="entry name" value="Rpn13/ADRM1_Pru_sf"/>
</dbReference>
<accession>A0A167F1V8</accession>
<evidence type="ECO:0000259" key="7">
    <source>
        <dbReference type="PROSITE" id="PS51917"/>
    </source>
</evidence>
<keyword evidence="4 8" id="KW-0647">Proteasome</keyword>
<dbReference type="Proteomes" id="UP000076863">
    <property type="component" value="Unassembled WGS sequence"/>
</dbReference>
<dbReference type="AlphaFoldDB" id="A0A167F1V8"/>
<feature type="compositionally biased region" description="Basic and acidic residues" evidence="6">
    <location>
        <begin position="188"/>
        <end position="200"/>
    </location>
</feature>
<sequence>MPTPLINFKAGRCEVDTSSGRPYKVKPQPEPGYISLYYEDDLIKFVWRKRDQDLDEPDLDLVMVPADGTFAPYEYKTTPQPTSKTNGRIFVLKFASSSQRYLFWLQSKHQGTDASYLSPRDLALGSLVDRILQGEELSVNAEINAIRDLDNGPDDDDDETMEDAEGQDTGSRQRHGSGGAGAGATGGDVREEGEQSREGGSDGARAASNDATDASAAVQRFLSSISGANLPSGAGQRQHADLPYPYLNHLLPTSITVPMVNEASEDLVNSLLNYLPPSIILMAADASSGENSTTEPKPAVVEAAKAALSMPQKRALITRVLRSPQFHQALGALTMALRDGGLPTIAEALGVNLENGGYIQQGGMPLGGGHAVKAFVDGIVKSAKEQQ</sequence>
<dbReference type="InterPro" id="IPR038108">
    <property type="entry name" value="RPN13_DEUBAD_sf"/>
</dbReference>
<dbReference type="Gene3D" id="1.10.2020.20">
    <property type="match status" value="1"/>
</dbReference>
<comment type="caution">
    <text evidence="8">The sequence shown here is derived from an EMBL/GenBank/DDBJ whole genome shotgun (WGS) entry which is preliminary data.</text>
</comment>
<dbReference type="InterPro" id="IPR006773">
    <property type="entry name" value="Rpn13/ADRM1"/>
</dbReference>
<dbReference type="PROSITE" id="PS51917">
    <property type="entry name" value="PRU"/>
    <property type="match status" value="1"/>
</dbReference>
<dbReference type="EMBL" id="AZHA01000010">
    <property type="protein sequence ID" value="OAA44685.1"/>
    <property type="molecule type" value="Genomic_DNA"/>
</dbReference>
<feature type="compositionally biased region" description="Low complexity" evidence="6">
    <location>
        <begin position="203"/>
        <end position="212"/>
    </location>
</feature>
<dbReference type="Pfam" id="PF04683">
    <property type="entry name" value="Rpn13_ADRM1_Pru"/>
    <property type="match status" value="1"/>
</dbReference>
<keyword evidence="8" id="KW-0675">Receptor</keyword>
<feature type="domain" description="Pru" evidence="7">
    <location>
        <begin position="1"/>
        <end position="135"/>
    </location>
</feature>
<evidence type="ECO:0000256" key="3">
    <source>
        <dbReference type="ARBA" id="ARBA00022490"/>
    </source>
</evidence>
<gene>
    <name evidence="8" type="ORF">BBO_04168</name>
</gene>
<dbReference type="InterPro" id="IPR044868">
    <property type="entry name" value="Rpn13/ADRM1_Pru"/>
</dbReference>
<comment type="subcellular location">
    <subcellularLocation>
        <location evidence="2">Cytoplasm</location>
    </subcellularLocation>
    <subcellularLocation>
        <location evidence="1">Nucleus</location>
    </subcellularLocation>
</comment>
<dbReference type="GO" id="GO:0005737">
    <property type="term" value="C:cytoplasm"/>
    <property type="evidence" value="ECO:0007669"/>
    <property type="project" value="UniProtKB-SubCell"/>
</dbReference>
<feature type="compositionally biased region" description="Gly residues" evidence="6">
    <location>
        <begin position="176"/>
        <end position="186"/>
    </location>
</feature>
<evidence type="ECO:0000256" key="6">
    <source>
        <dbReference type="SAM" id="MobiDB-lite"/>
    </source>
</evidence>
<keyword evidence="9" id="KW-1185">Reference proteome</keyword>
<dbReference type="GO" id="GO:0061133">
    <property type="term" value="F:endopeptidase activator activity"/>
    <property type="evidence" value="ECO:0007669"/>
    <property type="project" value="TreeGrafter"/>
</dbReference>
<name>A0A167F1V8_9HYPO</name>
<dbReference type="GO" id="GO:0070628">
    <property type="term" value="F:proteasome binding"/>
    <property type="evidence" value="ECO:0007669"/>
    <property type="project" value="TreeGrafter"/>
</dbReference>
<proteinExistence type="predicted"/>
<dbReference type="GO" id="GO:0008541">
    <property type="term" value="C:proteasome regulatory particle, lid subcomplex"/>
    <property type="evidence" value="ECO:0007669"/>
    <property type="project" value="TreeGrafter"/>
</dbReference>
<dbReference type="PANTHER" id="PTHR12225:SF0">
    <property type="entry name" value="PROTEASOMAL UBIQUITIN RECEPTOR ADRM1"/>
    <property type="match status" value="1"/>
</dbReference>
<evidence type="ECO:0000313" key="9">
    <source>
        <dbReference type="Proteomes" id="UP000076863"/>
    </source>
</evidence>
<keyword evidence="5" id="KW-0539">Nucleus</keyword>
<evidence type="ECO:0000256" key="2">
    <source>
        <dbReference type="ARBA" id="ARBA00004496"/>
    </source>
</evidence>
<dbReference type="PANTHER" id="PTHR12225">
    <property type="entry name" value="ADHESION REGULATING MOLECULE 1 110 KDA CELL MEMBRANE GLYCOPROTEIN"/>
    <property type="match status" value="1"/>
</dbReference>
<dbReference type="OrthoDB" id="340431at2759"/>
<protein>
    <submittedName>
        <fullName evidence="8">26S proteasome complex ubiquitin receptor, subunit Rpn13</fullName>
    </submittedName>
</protein>
<reference evidence="8 9" key="1">
    <citation type="journal article" date="2016" name="Genome Biol. Evol.">
        <title>Divergent and convergent evolution of fungal pathogenicity.</title>
        <authorList>
            <person name="Shang Y."/>
            <person name="Xiao G."/>
            <person name="Zheng P."/>
            <person name="Cen K."/>
            <person name="Zhan S."/>
            <person name="Wang C."/>
        </authorList>
    </citation>
    <scope>NUCLEOTIDE SEQUENCE [LARGE SCALE GENOMIC DNA]</scope>
    <source>
        <strain evidence="8 9">RCEF 3172</strain>
    </source>
</reference>